<sequence length="71" mass="7695">MNDGGIDASLDAVVLRQEGCECDLGVGKRKGVNLVDRRWGVNKGPYLLLRGSSSHVYHRSPGSQDLCSVDH</sequence>
<dbReference type="EMBL" id="BMAW01020281">
    <property type="protein sequence ID" value="GFT67220.1"/>
    <property type="molecule type" value="Genomic_DNA"/>
</dbReference>
<dbReference type="AlphaFoldDB" id="A0A8X6PIV7"/>
<protein>
    <submittedName>
        <fullName evidence="1">Uncharacterized protein</fullName>
    </submittedName>
</protein>
<organism evidence="1 2">
    <name type="scientific">Nephila pilipes</name>
    <name type="common">Giant wood spider</name>
    <name type="synonym">Nephila maculata</name>
    <dbReference type="NCBI Taxonomy" id="299642"/>
    <lineage>
        <taxon>Eukaryota</taxon>
        <taxon>Metazoa</taxon>
        <taxon>Ecdysozoa</taxon>
        <taxon>Arthropoda</taxon>
        <taxon>Chelicerata</taxon>
        <taxon>Arachnida</taxon>
        <taxon>Araneae</taxon>
        <taxon>Araneomorphae</taxon>
        <taxon>Entelegynae</taxon>
        <taxon>Araneoidea</taxon>
        <taxon>Nephilidae</taxon>
        <taxon>Nephila</taxon>
    </lineage>
</organism>
<keyword evidence="2" id="KW-1185">Reference proteome</keyword>
<evidence type="ECO:0000313" key="2">
    <source>
        <dbReference type="Proteomes" id="UP000887013"/>
    </source>
</evidence>
<reference evidence="1" key="1">
    <citation type="submission" date="2020-08" db="EMBL/GenBank/DDBJ databases">
        <title>Multicomponent nature underlies the extraordinary mechanical properties of spider dragline silk.</title>
        <authorList>
            <person name="Kono N."/>
            <person name="Nakamura H."/>
            <person name="Mori M."/>
            <person name="Yoshida Y."/>
            <person name="Ohtoshi R."/>
            <person name="Malay A.D."/>
            <person name="Moran D.A.P."/>
            <person name="Tomita M."/>
            <person name="Numata K."/>
            <person name="Arakawa K."/>
        </authorList>
    </citation>
    <scope>NUCLEOTIDE SEQUENCE</scope>
</reference>
<gene>
    <name evidence="1" type="ORF">NPIL_603941</name>
</gene>
<proteinExistence type="predicted"/>
<dbReference type="Proteomes" id="UP000887013">
    <property type="component" value="Unassembled WGS sequence"/>
</dbReference>
<evidence type="ECO:0000313" key="1">
    <source>
        <dbReference type="EMBL" id="GFT67220.1"/>
    </source>
</evidence>
<comment type="caution">
    <text evidence="1">The sequence shown here is derived from an EMBL/GenBank/DDBJ whole genome shotgun (WGS) entry which is preliminary data.</text>
</comment>
<name>A0A8X6PIV7_NEPPI</name>
<accession>A0A8X6PIV7</accession>